<proteinExistence type="predicted"/>
<dbReference type="PANTHER" id="PTHR33444:SF7">
    <property type="entry name" value="TRANSMEMBRANE PROTEIN 272"/>
    <property type="match status" value="1"/>
</dbReference>
<feature type="transmembrane region" description="Helical" evidence="1">
    <location>
        <begin position="90"/>
        <end position="116"/>
    </location>
</feature>
<feature type="transmembrane region" description="Helical" evidence="1">
    <location>
        <begin position="12"/>
        <end position="35"/>
    </location>
</feature>
<reference evidence="2 3" key="1">
    <citation type="submission" date="2024-05" db="EMBL/GenBank/DDBJ databases">
        <authorList>
            <person name="Wallberg A."/>
        </authorList>
    </citation>
    <scope>NUCLEOTIDE SEQUENCE [LARGE SCALE GENOMIC DNA]</scope>
</reference>
<dbReference type="Proteomes" id="UP001497623">
    <property type="component" value="Unassembled WGS sequence"/>
</dbReference>
<gene>
    <name evidence="2" type="ORF">MNOR_LOCUS24970</name>
</gene>
<keyword evidence="3" id="KW-1185">Reference proteome</keyword>
<evidence type="ECO:0000313" key="3">
    <source>
        <dbReference type="Proteomes" id="UP001497623"/>
    </source>
</evidence>
<dbReference type="InterPro" id="IPR040350">
    <property type="entry name" value="TMEM272"/>
</dbReference>
<comment type="caution">
    <text evidence="2">The sequence shown here is derived from an EMBL/GenBank/DDBJ whole genome shotgun (WGS) entry which is preliminary data.</text>
</comment>
<dbReference type="AlphaFoldDB" id="A0AAV2RLN4"/>
<keyword evidence="1" id="KW-1133">Transmembrane helix</keyword>
<feature type="transmembrane region" description="Helical" evidence="1">
    <location>
        <begin position="47"/>
        <end position="69"/>
    </location>
</feature>
<keyword evidence="1" id="KW-0812">Transmembrane</keyword>
<accession>A0AAV2RLN4</accession>
<protein>
    <submittedName>
        <fullName evidence="2">Uncharacterized protein</fullName>
    </submittedName>
</protein>
<name>A0AAV2RLN4_MEGNR</name>
<keyword evidence="1" id="KW-0472">Membrane</keyword>
<feature type="transmembrane region" description="Helical" evidence="1">
    <location>
        <begin position="136"/>
        <end position="157"/>
    </location>
</feature>
<evidence type="ECO:0000256" key="1">
    <source>
        <dbReference type="SAM" id="Phobius"/>
    </source>
</evidence>
<sequence length="173" mass="19842">MVECCSANTIFKWLAGLFLTIMGVLEVLAICLGALDYHDCPAQPMIPIFLVFGGLLVVPDLLIFGLLVYKTKDMESYGTFIENNKRWIQLFTILSSIIFIWFILNLILLSITHYYADTEEVGPHYCKNIFFTFSWIYLPVLFSFVISPFTLCSFMFFRRLCPCCSGNTGYQSI</sequence>
<organism evidence="2 3">
    <name type="scientific">Meganyctiphanes norvegica</name>
    <name type="common">Northern krill</name>
    <name type="synonym">Thysanopoda norvegica</name>
    <dbReference type="NCBI Taxonomy" id="48144"/>
    <lineage>
        <taxon>Eukaryota</taxon>
        <taxon>Metazoa</taxon>
        <taxon>Ecdysozoa</taxon>
        <taxon>Arthropoda</taxon>
        <taxon>Crustacea</taxon>
        <taxon>Multicrustacea</taxon>
        <taxon>Malacostraca</taxon>
        <taxon>Eumalacostraca</taxon>
        <taxon>Eucarida</taxon>
        <taxon>Euphausiacea</taxon>
        <taxon>Euphausiidae</taxon>
        <taxon>Meganyctiphanes</taxon>
    </lineage>
</organism>
<dbReference type="EMBL" id="CAXKWB010023343">
    <property type="protein sequence ID" value="CAL4125070.1"/>
    <property type="molecule type" value="Genomic_DNA"/>
</dbReference>
<evidence type="ECO:0000313" key="2">
    <source>
        <dbReference type="EMBL" id="CAL4125070.1"/>
    </source>
</evidence>
<dbReference type="PANTHER" id="PTHR33444">
    <property type="entry name" value="SI:DKEY-19B23.12-RELATED"/>
    <property type="match status" value="1"/>
</dbReference>